<feature type="non-terminal residue" evidence="1">
    <location>
        <position position="1"/>
    </location>
</feature>
<accession>X1U799</accession>
<reference evidence="1" key="1">
    <citation type="journal article" date="2014" name="Front. Microbiol.">
        <title>High frequency of phylogenetically diverse reductive dehalogenase-homologous genes in deep subseafloor sedimentary metagenomes.</title>
        <authorList>
            <person name="Kawai M."/>
            <person name="Futagami T."/>
            <person name="Toyoda A."/>
            <person name="Takaki Y."/>
            <person name="Nishi S."/>
            <person name="Hori S."/>
            <person name="Arai W."/>
            <person name="Tsubouchi T."/>
            <person name="Morono Y."/>
            <person name="Uchiyama I."/>
            <person name="Ito T."/>
            <person name="Fujiyama A."/>
            <person name="Inagaki F."/>
            <person name="Takami H."/>
        </authorList>
    </citation>
    <scope>NUCLEOTIDE SEQUENCE</scope>
    <source>
        <strain evidence="1">Expedition CK06-06</strain>
    </source>
</reference>
<feature type="non-terminal residue" evidence="1">
    <location>
        <position position="267"/>
    </location>
</feature>
<sequence>VQNIAGEEAKTIEQNINSKNIIYWSPGKEVKNRLLRIIFTAVEKVEDISSYLLEILEYFHKQDPAEEKEKPGFSTLEREYIYNVYTSIKRLDDVIKAAKGIRLSLDIYYRLLNRYMRDMKIPFSGEPLSGLQIMGILETRTLDFENVVILSMNEGTFPRARPRYSFIPFNLRKGFGLPTIEHQDSIYAYYFYRLIQRARNISLIYNTSSEGLKTGEMSRFLTQMKYDKEVKVTERILGYKINIEKNDPIRVFKTERTLQVLSGYIVK</sequence>
<evidence type="ECO:0000313" key="1">
    <source>
        <dbReference type="EMBL" id="GAI88194.1"/>
    </source>
</evidence>
<dbReference type="SUPFAM" id="SSF52540">
    <property type="entry name" value="P-loop containing nucleoside triphosphate hydrolases"/>
    <property type="match status" value="1"/>
</dbReference>
<dbReference type="Gene3D" id="3.40.50.300">
    <property type="entry name" value="P-loop containing nucleotide triphosphate hydrolases"/>
    <property type="match status" value="1"/>
</dbReference>
<organism evidence="1">
    <name type="scientific">marine sediment metagenome</name>
    <dbReference type="NCBI Taxonomy" id="412755"/>
    <lineage>
        <taxon>unclassified sequences</taxon>
        <taxon>metagenomes</taxon>
        <taxon>ecological metagenomes</taxon>
    </lineage>
</organism>
<proteinExistence type="predicted"/>
<protein>
    <recommendedName>
        <fullName evidence="2">PD-(D/E)XK endonuclease-like domain-containing protein</fullName>
    </recommendedName>
</protein>
<dbReference type="AlphaFoldDB" id="X1U799"/>
<evidence type="ECO:0008006" key="2">
    <source>
        <dbReference type="Google" id="ProtNLM"/>
    </source>
</evidence>
<name>X1U799_9ZZZZ</name>
<gene>
    <name evidence="1" type="ORF">S12H4_37699</name>
</gene>
<comment type="caution">
    <text evidence="1">The sequence shown here is derived from an EMBL/GenBank/DDBJ whole genome shotgun (WGS) entry which is preliminary data.</text>
</comment>
<dbReference type="EMBL" id="BARW01022622">
    <property type="protein sequence ID" value="GAI88194.1"/>
    <property type="molecule type" value="Genomic_DNA"/>
</dbReference>
<dbReference type="InterPro" id="IPR027417">
    <property type="entry name" value="P-loop_NTPase"/>
</dbReference>